<feature type="compositionally biased region" description="Basic and acidic residues" evidence="1">
    <location>
        <begin position="1"/>
        <end position="18"/>
    </location>
</feature>
<organism evidence="2 3">
    <name type="scientific">Lachnellula willkommii</name>
    <dbReference type="NCBI Taxonomy" id="215461"/>
    <lineage>
        <taxon>Eukaryota</taxon>
        <taxon>Fungi</taxon>
        <taxon>Dikarya</taxon>
        <taxon>Ascomycota</taxon>
        <taxon>Pezizomycotina</taxon>
        <taxon>Leotiomycetes</taxon>
        <taxon>Helotiales</taxon>
        <taxon>Lachnaceae</taxon>
        <taxon>Lachnellula</taxon>
    </lineage>
</organism>
<dbReference type="AlphaFoldDB" id="A0A559M5K9"/>
<keyword evidence="3" id="KW-1185">Reference proteome</keyword>
<feature type="non-terminal residue" evidence="2">
    <location>
        <position position="1"/>
    </location>
</feature>
<evidence type="ECO:0000256" key="1">
    <source>
        <dbReference type="SAM" id="MobiDB-lite"/>
    </source>
</evidence>
<proteinExistence type="predicted"/>
<dbReference type="EMBL" id="QGML01001848">
    <property type="protein sequence ID" value="TVY88242.1"/>
    <property type="molecule type" value="Genomic_DNA"/>
</dbReference>
<dbReference type="Proteomes" id="UP000315522">
    <property type="component" value="Unassembled WGS sequence"/>
</dbReference>
<gene>
    <name evidence="2" type="ORF">LAWI1_G005327</name>
</gene>
<feature type="compositionally biased region" description="Polar residues" evidence="1">
    <location>
        <begin position="26"/>
        <end position="39"/>
    </location>
</feature>
<protein>
    <submittedName>
        <fullName evidence="2">Uncharacterized protein</fullName>
    </submittedName>
</protein>
<name>A0A559M5K9_9HELO</name>
<sequence length="73" mass="7806">VIKMDDDRARKEAEDRAARNAVTAGLTDQKTMNQLSSSGKEAKDKRAEAKAKREEAARIKAQEEASGKGSGSG</sequence>
<evidence type="ECO:0000313" key="3">
    <source>
        <dbReference type="Proteomes" id="UP000315522"/>
    </source>
</evidence>
<reference evidence="2 3" key="1">
    <citation type="submission" date="2018-05" db="EMBL/GenBank/DDBJ databases">
        <title>Genome sequencing and assembly of the regulated plant pathogen Lachnellula willkommii and related sister species for the development of diagnostic species identification markers.</title>
        <authorList>
            <person name="Giroux E."/>
            <person name="Bilodeau G."/>
        </authorList>
    </citation>
    <scope>NUCLEOTIDE SEQUENCE [LARGE SCALE GENOMIC DNA]</scope>
    <source>
        <strain evidence="2 3">CBS 172.35</strain>
    </source>
</reference>
<feature type="region of interest" description="Disordered" evidence="1">
    <location>
        <begin position="1"/>
        <end position="73"/>
    </location>
</feature>
<comment type="caution">
    <text evidence="2">The sequence shown here is derived from an EMBL/GenBank/DDBJ whole genome shotgun (WGS) entry which is preliminary data.</text>
</comment>
<evidence type="ECO:0000313" key="2">
    <source>
        <dbReference type="EMBL" id="TVY88242.1"/>
    </source>
</evidence>
<feature type="compositionally biased region" description="Basic and acidic residues" evidence="1">
    <location>
        <begin position="40"/>
        <end position="66"/>
    </location>
</feature>
<accession>A0A559M5K9</accession>